<proteinExistence type="predicted"/>
<comment type="caution">
    <text evidence="2">The sequence shown here is derived from an EMBL/GenBank/DDBJ whole genome shotgun (WGS) entry which is preliminary data.</text>
</comment>
<name>A0ABQ8FT42_9PEZI</name>
<dbReference type="Proteomes" id="UP000774617">
    <property type="component" value="Unassembled WGS sequence"/>
</dbReference>
<gene>
    <name evidence="2" type="ORF">B0J12DRAFT_686277</name>
</gene>
<reference evidence="2 3" key="1">
    <citation type="journal article" date="2021" name="Nat. Commun.">
        <title>Genetic determinants of endophytism in the Arabidopsis root mycobiome.</title>
        <authorList>
            <person name="Mesny F."/>
            <person name="Miyauchi S."/>
            <person name="Thiergart T."/>
            <person name="Pickel B."/>
            <person name="Atanasova L."/>
            <person name="Karlsson M."/>
            <person name="Huettel B."/>
            <person name="Barry K.W."/>
            <person name="Haridas S."/>
            <person name="Chen C."/>
            <person name="Bauer D."/>
            <person name="Andreopoulos W."/>
            <person name="Pangilinan J."/>
            <person name="LaButti K."/>
            <person name="Riley R."/>
            <person name="Lipzen A."/>
            <person name="Clum A."/>
            <person name="Drula E."/>
            <person name="Henrissat B."/>
            <person name="Kohler A."/>
            <person name="Grigoriev I.V."/>
            <person name="Martin F.M."/>
            <person name="Hacquard S."/>
        </authorList>
    </citation>
    <scope>NUCLEOTIDE SEQUENCE [LARGE SCALE GENOMIC DNA]</scope>
    <source>
        <strain evidence="2 3">MPI-SDFR-AT-0080</strain>
    </source>
</reference>
<keyword evidence="1" id="KW-0812">Transmembrane</keyword>
<keyword evidence="1" id="KW-0472">Membrane</keyword>
<dbReference type="EMBL" id="JAGTJR010000060">
    <property type="protein sequence ID" value="KAH7025364.1"/>
    <property type="molecule type" value="Genomic_DNA"/>
</dbReference>
<feature type="transmembrane region" description="Helical" evidence="1">
    <location>
        <begin position="22"/>
        <end position="42"/>
    </location>
</feature>
<evidence type="ECO:0000313" key="3">
    <source>
        <dbReference type="Proteomes" id="UP000774617"/>
    </source>
</evidence>
<evidence type="ECO:0008006" key="4">
    <source>
        <dbReference type="Google" id="ProtNLM"/>
    </source>
</evidence>
<protein>
    <recommendedName>
        <fullName evidence="4">Secreted protein</fullName>
    </recommendedName>
</protein>
<keyword evidence="3" id="KW-1185">Reference proteome</keyword>
<organism evidence="2 3">
    <name type="scientific">Macrophomina phaseolina</name>
    <dbReference type="NCBI Taxonomy" id="35725"/>
    <lineage>
        <taxon>Eukaryota</taxon>
        <taxon>Fungi</taxon>
        <taxon>Dikarya</taxon>
        <taxon>Ascomycota</taxon>
        <taxon>Pezizomycotina</taxon>
        <taxon>Dothideomycetes</taxon>
        <taxon>Dothideomycetes incertae sedis</taxon>
        <taxon>Botryosphaeriales</taxon>
        <taxon>Botryosphaeriaceae</taxon>
        <taxon>Macrophomina</taxon>
    </lineage>
</organism>
<evidence type="ECO:0000256" key="1">
    <source>
        <dbReference type="SAM" id="Phobius"/>
    </source>
</evidence>
<keyword evidence="1" id="KW-1133">Transmembrane helix</keyword>
<evidence type="ECO:0000313" key="2">
    <source>
        <dbReference type="EMBL" id="KAH7025364.1"/>
    </source>
</evidence>
<sequence length="124" mass="13987">MPAPAAWWCWEWRKSVSSGCGSVALVLIDVLLVWATSILPLVQGHDGKRSTSRLVHLVWGAGNRDLATKHGREISGVGSRVKYREREESKSQKRKGLIDGKARSGIIRGRCRVRMEVDRPARRW</sequence>
<accession>A0ABQ8FT42</accession>